<dbReference type="EMBL" id="JACOOH010000009">
    <property type="protein sequence ID" value="MBC5623257.1"/>
    <property type="molecule type" value="Genomic_DNA"/>
</dbReference>
<organism evidence="2 3">
    <name type="scientific">Butyricimonas hominis</name>
    <dbReference type="NCBI Taxonomy" id="2763032"/>
    <lineage>
        <taxon>Bacteria</taxon>
        <taxon>Pseudomonadati</taxon>
        <taxon>Bacteroidota</taxon>
        <taxon>Bacteroidia</taxon>
        <taxon>Bacteroidales</taxon>
        <taxon>Odoribacteraceae</taxon>
        <taxon>Butyricimonas</taxon>
    </lineage>
</organism>
<keyword evidence="3" id="KW-1185">Reference proteome</keyword>
<dbReference type="PANTHER" id="PTHR33495:SF2">
    <property type="entry name" value="ANTI-SIGMA FACTOR ANTAGONIST TM_1081-RELATED"/>
    <property type="match status" value="1"/>
</dbReference>
<name>A0ABR7D5Q2_9BACT</name>
<dbReference type="InterPro" id="IPR002645">
    <property type="entry name" value="STAS_dom"/>
</dbReference>
<accession>A0ABR7D5Q2</accession>
<protein>
    <submittedName>
        <fullName evidence="2">STAS domain-containing protein</fullName>
    </submittedName>
</protein>
<dbReference type="SUPFAM" id="SSF52091">
    <property type="entry name" value="SpoIIaa-like"/>
    <property type="match status" value="1"/>
</dbReference>
<evidence type="ECO:0000313" key="2">
    <source>
        <dbReference type="EMBL" id="MBC5623257.1"/>
    </source>
</evidence>
<dbReference type="Pfam" id="PF01740">
    <property type="entry name" value="STAS"/>
    <property type="match status" value="1"/>
</dbReference>
<dbReference type="Proteomes" id="UP000646484">
    <property type="component" value="Unassembled WGS sequence"/>
</dbReference>
<dbReference type="Gene3D" id="3.30.750.24">
    <property type="entry name" value="STAS domain"/>
    <property type="match status" value="1"/>
</dbReference>
<feature type="domain" description="STAS" evidence="1">
    <location>
        <begin position="28"/>
        <end position="113"/>
    </location>
</feature>
<dbReference type="PROSITE" id="PS50801">
    <property type="entry name" value="STAS"/>
    <property type="match status" value="1"/>
</dbReference>
<dbReference type="RefSeq" id="WP_099294340.1">
    <property type="nucleotide sequence ID" value="NZ_JACOOH010000009.1"/>
</dbReference>
<dbReference type="InterPro" id="IPR036513">
    <property type="entry name" value="STAS_dom_sf"/>
</dbReference>
<gene>
    <name evidence="2" type="ORF">H8S64_19350</name>
</gene>
<reference evidence="2 3" key="1">
    <citation type="submission" date="2020-08" db="EMBL/GenBank/DDBJ databases">
        <title>Genome public.</title>
        <authorList>
            <person name="Liu C."/>
            <person name="Sun Q."/>
        </authorList>
    </citation>
    <scope>NUCLEOTIDE SEQUENCE [LARGE SCALE GENOMIC DNA]</scope>
    <source>
        <strain evidence="2 3">NSJ-56</strain>
    </source>
</reference>
<evidence type="ECO:0000259" key="1">
    <source>
        <dbReference type="PROSITE" id="PS50801"/>
    </source>
</evidence>
<comment type="caution">
    <text evidence="2">The sequence shown here is derived from an EMBL/GenBank/DDBJ whole genome shotgun (WGS) entry which is preliminary data.</text>
</comment>
<proteinExistence type="predicted"/>
<dbReference type="CDD" id="cd07043">
    <property type="entry name" value="STAS_anti-anti-sigma_factors"/>
    <property type="match status" value="1"/>
</dbReference>
<evidence type="ECO:0000313" key="3">
    <source>
        <dbReference type="Proteomes" id="UP000646484"/>
    </source>
</evidence>
<dbReference type="PANTHER" id="PTHR33495">
    <property type="entry name" value="ANTI-SIGMA FACTOR ANTAGONIST TM_1081-RELATED-RELATED"/>
    <property type="match status" value="1"/>
</dbReference>
<sequence>MIIKVTEHNGITFAEFTEEVTRFTLALSEEVKSELRPYLNNPDCRMIFDFNHIEFVDSSGIGTVIALFKTAKSVGSNLKLCNLSPDVLKIFELLHLQVIFDITGTRESCVASYAQ</sequence>